<keyword evidence="1" id="KW-0812">Transmembrane</keyword>
<dbReference type="EMBL" id="CP029193">
    <property type="protein sequence ID" value="QES25796.1"/>
    <property type="molecule type" value="Genomic_DNA"/>
</dbReference>
<feature type="transmembrane region" description="Helical" evidence="1">
    <location>
        <begin position="61"/>
        <end position="78"/>
    </location>
</feature>
<keyword evidence="1" id="KW-0472">Membrane</keyword>
<keyword evidence="3" id="KW-1185">Reference proteome</keyword>
<proteinExistence type="predicted"/>
<feature type="transmembrane region" description="Helical" evidence="1">
    <location>
        <begin position="36"/>
        <end position="54"/>
    </location>
</feature>
<dbReference type="AlphaFoldDB" id="A0A5P2B699"/>
<dbReference type="RefSeq" id="WP_150165122.1">
    <property type="nucleotide sequence ID" value="NZ_CP029193.1"/>
</dbReference>
<keyword evidence="1" id="KW-1133">Transmembrane helix</keyword>
<evidence type="ECO:0000256" key="1">
    <source>
        <dbReference type="SAM" id="Phobius"/>
    </source>
</evidence>
<sequence>MKIFGREPALIVASISAGLSLLVSFGFDGLSAEQAAAIVAVISAVFAAATAAVTRPIAPSAFTGLAAVGFALLAAYGLDVSQETVGAVNALVLAVLGLLTRGQVSPATPASVRPVA</sequence>
<protein>
    <recommendedName>
        <fullName evidence="4">Holin</fullName>
    </recommendedName>
</protein>
<gene>
    <name evidence="2" type="ORF">DEJ47_04435</name>
</gene>
<feature type="transmembrane region" description="Helical" evidence="1">
    <location>
        <begin position="84"/>
        <end position="104"/>
    </location>
</feature>
<dbReference type="Proteomes" id="UP000323046">
    <property type="component" value="Chromosome"/>
</dbReference>
<evidence type="ECO:0008006" key="4">
    <source>
        <dbReference type="Google" id="ProtNLM"/>
    </source>
</evidence>
<name>A0A5P2B699_STRVZ</name>
<reference evidence="2 3" key="1">
    <citation type="submission" date="2018-05" db="EMBL/GenBank/DDBJ databases">
        <title>Streptomyces venezuelae.</title>
        <authorList>
            <person name="Kim W."/>
            <person name="Lee N."/>
            <person name="Cho B.-K."/>
        </authorList>
    </citation>
    <scope>NUCLEOTIDE SEQUENCE [LARGE SCALE GENOMIC DNA]</scope>
    <source>
        <strain evidence="2 3">ATCC 14583</strain>
    </source>
</reference>
<evidence type="ECO:0000313" key="2">
    <source>
        <dbReference type="EMBL" id="QES25796.1"/>
    </source>
</evidence>
<organism evidence="2 3">
    <name type="scientific">Streptomyces venezuelae</name>
    <dbReference type="NCBI Taxonomy" id="54571"/>
    <lineage>
        <taxon>Bacteria</taxon>
        <taxon>Bacillati</taxon>
        <taxon>Actinomycetota</taxon>
        <taxon>Actinomycetes</taxon>
        <taxon>Kitasatosporales</taxon>
        <taxon>Streptomycetaceae</taxon>
        <taxon>Streptomyces</taxon>
    </lineage>
</organism>
<accession>A0A5P2B699</accession>
<dbReference type="OrthoDB" id="4236610at2"/>
<evidence type="ECO:0000313" key="3">
    <source>
        <dbReference type="Proteomes" id="UP000323046"/>
    </source>
</evidence>